<dbReference type="PROSITE" id="PS50011">
    <property type="entry name" value="PROTEIN_KINASE_DOM"/>
    <property type="match status" value="1"/>
</dbReference>
<dbReference type="GO" id="GO:0005634">
    <property type="term" value="C:nucleus"/>
    <property type="evidence" value="ECO:0007669"/>
    <property type="project" value="TreeGrafter"/>
</dbReference>
<dbReference type="GO" id="GO:0007059">
    <property type="term" value="P:chromosome segregation"/>
    <property type="evidence" value="ECO:0007669"/>
    <property type="project" value="TreeGrafter"/>
</dbReference>
<organism evidence="8 9">
    <name type="scientific">Fukomys damarensis</name>
    <name type="common">Damaraland mole rat</name>
    <name type="synonym">Cryptomys damarensis</name>
    <dbReference type="NCBI Taxonomy" id="885580"/>
    <lineage>
        <taxon>Eukaryota</taxon>
        <taxon>Metazoa</taxon>
        <taxon>Chordata</taxon>
        <taxon>Craniata</taxon>
        <taxon>Vertebrata</taxon>
        <taxon>Euteleostomi</taxon>
        <taxon>Mammalia</taxon>
        <taxon>Eutheria</taxon>
        <taxon>Euarchontoglires</taxon>
        <taxon>Glires</taxon>
        <taxon>Rodentia</taxon>
        <taxon>Hystricomorpha</taxon>
        <taxon>Bathyergidae</taxon>
        <taxon>Fukomys</taxon>
    </lineage>
</organism>
<dbReference type="GO" id="GO:0035556">
    <property type="term" value="P:intracellular signal transduction"/>
    <property type="evidence" value="ECO:0007669"/>
    <property type="project" value="TreeGrafter"/>
</dbReference>
<dbReference type="InterPro" id="IPR000719">
    <property type="entry name" value="Prot_kinase_dom"/>
</dbReference>
<evidence type="ECO:0000313" key="9">
    <source>
        <dbReference type="Proteomes" id="UP000028990"/>
    </source>
</evidence>
<evidence type="ECO:0000313" key="8">
    <source>
        <dbReference type="EMBL" id="KFO22691.1"/>
    </source>
</evidence>
<keyword evidence="3" id="KW-0547">Nucleotide-binding</keyword>
<feature type="domain" description="Protein kinase" evidence="7">
    <location>
        <begin position="1"/>
        <end position="135"/>
    </location>
</feature>
<evidence type="ECO:0000256" key="3">
    <source>
        <dbReference type="ARBA" id="ARBA00022741"/>
    </source>
</evidence>
<dbReference type="Pfam" id="PF00069">
    <property type="entry name" value="Pkinase"/>
    <property type="match status" value="1"/>
</dbReference>
<sequence>MWRNQNYWFGLSKIMDDDSYGVDGMDLTSEGAGPYWYLPPECFVVGKEPQKISNKVEMWSDGVTFFQCLCGRKPFGHNQPQQDILQENTILKATEVQFPVKPVVNSEAKAFIRCCLAYRKEGRCDVPQLVNDPYLLTHMRRSNASGSIHRAGPTAFPTPPSSSTITY</sequence>
<proteinExistence type="predicted"/>
<accession>A0A091DIW7</accession>
<dbReference type="EMBL" id="KN123966">
    <property type="protein sequence ID" value="KFO22691.1"/>
    <property type="molecule type" value="Genomic_DNA"/>
</dbReference>
<dbReference type="GO" id="GO:0005524">
    <property type="term" value="F:ATP binding"/>
    <property type="evidence" value="ECO:0007669"/>
    <property type="project" value="UniProtKB-KW"/>
</dbReference>
<dbReference type="AlphaFoldDB" id="A0A091DIW7"/>
<dbReference type="PANTHER" id="PTHR22974">
    <property type="entry name" value="MIXED LINEAGE PROTEIN KINASE"/>
    <property type="match status" value="1"/>
</dbReference>
<keyword evidence="1" id="KW-0723">Serine/threonine-protein kinase</keyword>
<feature type="region of interest" description="Disordered" evidence="6">
    <location>
        <begin position="146"/>
        <end position="167"/>
    </location>
</feature>
<evidence type="ECO:0000256" key="5">
    <source>
        <dbReference type="ARBA" id="ARBA00022840"/>
    </source>
</evidence>
<keyword evidence="2" id="KW-0808">Transferase</keyword>
<reference evidence="8 9" key="1">
    <citation type="submission" date="2013-11" db="EMBL/GenBank/DDBJ databases">
        <title>The Damaraland mole rat (Fukomys damarensis) genome and evolution of African mole rats.</title>
        <authorList>
            <person name="Gladyshev V.N."/>
            <person name="Fang X."/>
        </authorList>
    </citation>
    <scope>NUCLEOTIDE SEQUENCE [LARGE SCALE GENOMIC DNA]</scope>
    <source>
        <tissue evidence="8">Liver</tissue>
    </source>
</reference>
<dbReference type="Gene3D" id="1.10.510.10">
    <property type="entry name" value="Transferase(Phosphotransferase) domain 1"/>
    <property type="match status" value="1"/>
</dbReference>
<evidence type="ECO:0000256" key="1">
    <source>
        <dbReference type="ARBA" id="ARBA00022527"/>
    </source>
</evidence>
<evidence type="ECO:0000256" key="2">
    <source>
        <dbReference type="ARBA" id="ARBA00022679"/>
    </source>
</evidence>
<dbReference type="SUPFAM" id="SSF56112">
    <property type="entry name" value="Protein kinase-like (PK-like)"/>
    <property type="match status" value="1"/>
</dbReference>
<keyword evidence="5" id="KW-0067">ATP-binding</keyword>
<keyword evidence="9" id="KW-1185">Reference proteome</keyword>
<gene>
    <name evidence="8" type="ORF">H920_15913</name>
</gene>
<dbReference type="Proteomes" id="UP000028990">
    <property type="component" value="Unassembled WGS sequence"/>
</dbReference>
<evidence type="ECO:0000256" key="6">
    <source>
        <dbReference type="SAM" id="MobiDB-lite"/>
    </source>
</evidence>
<dbReference type="PANTHER" id="PTHR22974:SF22">
    <property type="entry name" value="SERINE_THREONINE-PROTEIN KINASE TOUSLED-LIKE 1"/>
    <property type="match status" value="1"/>
</dbReference>
<evidence type="ECO:0000259" key="7">
    <source>
        <dbReference type="PROSITE" id="PS50011"/>
    </source>
</evidence>
<dbReference type="GO" id="GO:0004674">
    <property type="term" value="F:protein serine/threonine kinase activity"/>
    <property type="evidence" value="ECO:0007669"/>
    <property type="project" value="UniProtKB-KW"/>
</dbReference>
<protein>
    <submittedName>
        <fullName evidence="8">Serine/threonine-protein kinase tousled-like 1</fullName>
    </submittedName>
</protein>
<keyword evidence="4 8" id="KW-0418">Kinase</keyword>
<evidence type="ECO:0000256" key="4">
    <source>
        <dbReference type="ARBA" id="ARBA00022777"/>
    </source>
</evidence>
<name>A0A091DIW7_FUKDA</name>
<dbReference type="InterPro" id="IPR011009">
    <property type="entry name" value="Kinase-like_dom_sf"/>
</dbReference>